<dbReference type="GO" id="GO:0004760">
    <property type="term" value="F:L-serine-pyruvate transaminase activity"/>
    <property type="evidence" value="ECO:0007669"/>
    <property type="project" value="TreeGrafter"/>
</dbReference>
<dbReference type="OrthoDB" id="7403325at2759"/>
<evidence type="ECO:0000256" key="1">
    <source>
        <dbReference type="ARBA" id="ARBA00001933"/>
    </source>
</evidence>
<feature type="binding site" evidence="7">
    <location>
        <position position="364"/>
    </location>
    <ligand>
        <name>substrate</name>
    </ligand>
</feature>
<name>A0A8X6MSN2_NEPPI</name>
<dbReference type="Proteomes" id="UP000887013">
    <property type="component" value="Unassembled WGS sequence"/>
</dbReference>
<evidence type="ECO:0000256" key="9">
    <source>
        <dbReference type="RuleBase" id="RU004075"/>
    </source>
</evidence>
<dbReference type="EMBL" id="BMAW01096653">
    <property type="protein sequence ID" value="GFS75751.1"/>
    <property type="molecule type" value="Genomic_DNA"/>
</dbReference>
<evidence type="ECO:0000259" key="11">
    <source>
        <dbReference type="Pfam" id="PF00266"/>
    </source>
</evidence>
<keyword evidence="4" id="KW-0808">Transferase</keyword>
<comment type="catalytic activity">
    <reaction evidence="6">
        <text>glyoxylate + L-alanine = glycine + pyruvate</text>
        <dbReference type="Rhea" id="RHEA:24248"/>
        <dbReference type="ChEBI" id="CHEBI:15361"/>
        <dbReference type="ChEBI" id="CHEBI:36655"/>
        <dbReference type="ChEBI" id="CHEBI:57305"/>
        <dbReference type="ChEBI" id="CHEBI:57972"/>
        <dbReference type="EC" id="2.6.1.44"/>
    </reaction>
</comment>
<proteinExistence type="inferred from homology"/>
<evidence type="ECO:0000256" key="5">
    <source>
        <dbReference type="ARBA" id="ARBA00022898"/>
    </source>
</evidence>
<organism evidence="12 13">
    <name type="scientific">Nephila pilipes</name>
    <name type="common">Giant wood spider</name>
    <name type="synonym">Nephila maculata</name>
    <dbReference type="NCBI Taxonomy" id="299642"/>
    <lineage>
        <taxon>Eukaryota</taxon>
        <taxon>Metazoa</taxon>
        <taxon>Ecdysozoa</taxon>
        <taxon>Arthropoda</taxon>
        <taxon>Chelicerata</taxon>
        <taxon>Arachnida</taxon>
        <taxon>Araneae</taxon>
        <taxon>Araneomorphae</taxon>
        <taxon>Entelegynae</taxon>
        <taxon>Araneoidea</taxon>
        <taxon>Nephilidae</taxon>
        <taxon>Nephila</taxon>
    </lineage>
</organism>
<sequence length="397" mass="43809">MLHNFTDTICTIKPPSALKKPLFIPNNLLMGPGPSNCASNILNASSLQMLGHFDEDFLKIMDDVKFGIQYVFQTTNKMTFAVSGTGHCAMETAICNVVEPGDKFLVASSGVWGKRAFEIGLRIGAKCHQMNISVVDVLHLDSLKKAVSFHQPAVIFICHGDSSTGILQPLENMSNYLKGLECIIIVDCVASLGASPLFMDQWGIDILYSGSQKILNAPPGLSPISFSHKAVKKIKTRKIPVSSFYMDALLIGNYWGCDIRPRTYHHTAPISLVYALREALATLAEETLEKSWGKHQNCVEKLWKGLEDMNLVLFISEKIHRLPSVTTVKVPPNCRGETVIHDMKKRFSIEIAGGLGPTAGKVWRIGLMGFNCDEKNVSKVIFALRECLKENNVKSSL</sequence>
<comment type="caution">
    <text evidence="12">The sequence shown here is derived from an EMBL/GenBank/DDBJ whole genome shotgun (WGS) entry which is preliminary data.</text>
</comment>
<protein>
    <recommendedName>
        <fullName evidence="6">Alanine--glyoxylate aminotransferase</fullName>
        <ecNumber evidence="6">2.6.1.44</ecNumber>
    </recommendedName>
</protein>
<keyword evidence="3 12" id="KW-0032">Aminotransferase</keyword>
<evidence type="ECO:0000256" key="7">
    <source>
        <dbReference type="PIRSR" id="PIRSR000524-1"/>
    </source>
</evidence>
<keyword evidence="13" id="KW-1185">Reference proteome</keyword>
<dbReference type="PANTHER" id="PTHR21152:SF40">
    <property type="entry name" value="ALANINE--GLYOXYLATE AMINOTRANSFERASE"/>
    <property type="match status" value="1"/>
</dbReference>
<evidence type="ECO:0000313" key="13">
    <source>
        <dbReference type="Proteomes" id="UP000887013"/>
    </source>
</evidence>
<comment type="cofactor">
    <cofactor evidence="1 6 8 10">
        <name>pyridoxal 5'-phosphate</name>
        <dbReference type="ChEBI" id="CHEBI:597326"/>
    </cofactor>
</comment>
<dbReference type="InterPro" id="IPR020578">
    <property type="entry name" value="Aminotrans_V_PyrdxlP_BS"/>
</dbReference>
<dbReference type="Gene3D" id="3.40.640.10">
    <property type="entry name" value="Type I PLP-dependent aspartate aminotransferase-like (Major domain)"/>
    <property type="match status" value="1"/>
</dbReference>
<evidence type="ECO:0000256" key="8">
    <source>
        <dbReference type="PIRSR" id="PIRSR000524-50"/>
    </source>
</evidence>
<keyword evidence="5 6" id="KW-0663">Pyridoxal phosphate</keyword>
<dbReference type="InterPro" id="IPR015424">
    <property type="entry name" value="PyrdxlP-dep_Trfase"/>
</dbReference>
<reference evidence="12" key="1">
    <citation type="submission" date="2020-08" db="EMBL/GenBank/DDBJ databases">
        <title>Multicomponent nature underlies the extraordinary mechanical properties of spider dragline silk.</title>
        <authorList>
            <person name="Kono N."/>
            <person name="Nakamura H."/>
            <person name="Mori M."/>
            <person name="Yoshida Y."/>
            <person name="Ohtoshi R."/>
            <person name="Malay A.D."/>
            <person name="Moran D.A.P."/>
            <person name="Tomita M."/>
            <person name="Numata K."/>
            <person name="Arakawa K."/>
        </authorList>
    </citation>
    <scope>NUCLEOTIDE SEQUENCE</scope>
</reference>
<gene>
    <name evidence="12" type="primary">AGXT</name>
    <name evidence="12" type="ORF">NPIL_50301</name>
</gene>
<dbReference type="InterPro" id="IPR024169">
    <property type="entry name" value="SP_NH2Trfase/AEP_transaminase"/>
</dbReference>
<dbReference type="PANTHER" id="PTHR21152">
    <property type="entry name" value="AMINOTRANSFERASE CLASS V"/>
    <property type="match status" value="1"/>
</dbReference>
<feature type="modified residue" description="N6-(pyridoxal phosphate)lysine" evidence="8">
    <location>
        <position position="213"/>
    </location>
</feature>
<evidence type="ECO:0000256" key="3">
    <source>
        <dbReference type="ARBA" id="ARBA00022576"/>
    </source>
</evidence>
<evidence type="ECO:0000256" key="6">
    <source>
        <dbReference type="PIRNR" id="PIRNR000524"/>
    </source>
</evidence>
<evidence type="ECO:0000313" key="12">
    <source>
        <dbReference type="EMBL" id="GFS75751.1"/>
    </source>
</evidence>
<dbReference type="GO" id="GO:0008453">
    <property type="term" value="F:alanine-glyoxylate transaminase activity"/>
    <property type="evidence" value="ECO:0007669"/>
    <property type="project" value="UniProtKB-EC"/>
</dbReference>
<feature type="domain" description="Aminotransferase class V" evidence="11">
    <location>
        <begin position="43"/>
        <end position="355"/>
    </location>
</feature>
<dbReference type="FunFam" id="3.40.640.10:FF:000027">
    <property type="entry name" value="Serine--pyruvate aminotransferase, mitochondrial"/>
    <property type="match status" value="1"/>
</dbReference>
<comment type="similarity">
    <text evidence="2 6 9">Belongs to the class-V pyridoxal-phosphate-dependent aminotransferase family.</text>
</comment>
<dbReference type="Gene3D" id="3.90.1150.10">
    <property type="entry name" value="Aspartate Aminotransferase, domain 1"/>
    <property type="match status" value="1"/>
</dbReference>
<evidence type="ECO:0000256" key="2">
    <source>
        <dbReference type="ARBA" id="ARBA00009236"/>
    </source>
</evidence>
<dbReference type="CDD" id="cd06451">
    <property type="entry name" value="AGAT_like"/>
    <property type="match status" value="1"/>
</dbReference>
<dbReference type="Pfam" id="PF00266">
    <property type="entry name" value="Aminotran_5"/>
    <property type="match status" value="1"/>
</dbReference>
<dbReference type="AlphaFoldDB" id="A0A8X6MSN2"/>
<dbReference type="SUPFAM" id="SSF53383">
    <property type="entry name" value="PLP-dependent transferases"/>
    <property type="match status" value="1"/>
</dbReference>
<dbReference type="EC" id="2.6.1.44" evidence="6"/>
<dbReference type="InterPro" id="IPR000192">
    <property type="entry name" value="Aminotrans_V_dom"/>
</dbReference>
<evidence type="ECO:0000256" key="4">
    <source>
        <dbReference type="ARBA" id="ARBA00022679"/>
    </source>
</evidence>
<dbReference type="PIRSF" id="PIRSF000524">
    <property type="entry name" value="SPT"/>
    <property type="match status" value="1"/>
</dbReference>
<evidence type="ECO:0000256" key="10">
    <source>
        <dbReference type="RuleBase" id="RU004504"/>
    </source>
</evidence>
<accession>A0A8X6MSN2</accession>
<dbReference type="GO" id="GO:0005777">
    <property type="term" value="C:peroxisome"/>
    <property type="evidence" value="ECO:0007669"/>
    <property type="project" value="TreeGrafter"/>
</dbReference>
<dbReference type="InterPro" id="IPR015421">
    <property type="entry name" value="PyrdxlP-dep_Trfase_major"/>
</dbReference>
<dbReference type="InterPro" id="IPR015422">
    <property type="entry name" value="PyrdxlP-dep_Trfase_small"/>
</dbReference>
<dbReference type="GO" id="GO:0019265">
    <property type="term" value="P:glycine biosynthetic process, by transamination of glyoxylate"/>
    <property type="evidence" value="ECO:0007669"/>
    <property type="project" value="TreeGrafter"/>
</dbReference>
<dbReference type="PROSITE" id="PS00595">
    <property type="entry name" value="AA_TRANSFER_CLASS_5"/>
    <property type="match status" value="1"/>
</dbReference>